<keyword evidence="7 8" id="KW-0472">Membrane</keyword>
<evidence type="ECO:0000256" key="6">
    <source>
        <dbReference type="ARBA" id="ARBA00022989"/>
    </source>
</evidence>
<evidence type="ECO:0000256" key="7">
    <source>
        <dbReference type="ARBA" id="ARBA00023136"/>
    </source>
</evidence>
<feature type="transmembrane region" description="Helical" evidence="8">
    <location>
        <begin position="187"/>
        <end position="206"/>
    </location>
</feature>
<feature type="transmembrane region" description="Helical" evidence="8">
    <location>
        <begin position="447"/>
        <end position="469"/>
    </location>
</feature>
<evidence type="ECO:0000313" key="11">
    <source>
        <dbReference type="Proteomes" id="UP000051326"/>
    </source>
</evidence>
<dbReference type="PANTHER" id="PTHR30330">
    <property type="entry name" value="AGSS FAMILY TRANSPORTER, SODIUM-ALANINE"/>
    <property type="match status" value="1"/>
</dbReference>
<sequence>MSNSIKAAALSAPLLLAATAPAMAQTVDERVNEIFANSTGWFVNLIFSPFPGTSFPWIVAWLVVAATVFTVYFGLIQFRAFPHSISLVRGDYSDPNDAGEVSHFQALATALSGTVGLGNIAGVAVAVGIGGPGATFWMILAGLMGMASKFTECTLGVKYRNEFPDGHVSGGPMYYMTKGFAERGLPMGKFLAVLFSIFCILGALGGGNMFQANQAHAQISGVVGEYPGWITGVVFAGVVFAVIVGGLKSIARVTEKVVPFMGVMYVATALVILAMNADQIGWAFGQIFDGAFTGLGVAGGMVGALIQGFKRAAFSNEAGVGSAAIAHSAVRTKEPITEGFVSLLEPFIDTVVICTMTALVIIITGQLVQDPNTGLYLLDEGAATIQTVDGNKGVALTSAAFSSAFGWFQYVLALAVILFAFSTMISWSYYGLKAWTFLFGEGETKELVFKVIFCIFVVIGAAANLGPVIDFSDAAIFAMAVVNIIALYFLMPIVKRELNSYMSRLKAGEIKKYV</sequence>
<feature type="transmembrane region" description="Helical" evidence="8">
    <location>
        <begin position="283"/>
        <end position="306"/>
    </location>
</feature>
<feature type="transmembrane region" description="Helical" evidence="8">
    <location>
        <begin position="407"/>
        <end position="427"/>
    </location>
</feature>
<dbReference type="NCBIfam" id="TIGR00835">
    <property type="entry name" value="agcS"/>
    <property type="match status" value="1"/>
</dbReference>
<dbReference type="PRINTS" id="PR00175">
    <property type="entry name" value="NAALASMPORT"/>
</dbReference>
<feature type="signal peptide" evidence="9">
    <location>
        <begin position="1"/>
        <end position="24"/>
    </location>
</feature>
<evidence type="ECO:0000256" key="5">
    <source>
        <dbReference type="ARBA" id="ARBA00022692"/>
    </source>
</evidence>
<reference evidence="10 11" key="1">
    <citation type="submission" date="2015-09" db="EMBL/GenBank/DDBJ databases">
        <authorList>
            <consortium name="Swine Surveillance"/>
        </authorList>
    </citation>
    <scope>NUCLEOTIDE SEQUENCE [LARGE SCALE GENOMIC DNA]</scope>
    <source>
        <strain evidence="10 11">CECT 8399</strain>
    </source>
</reference>
<dbReference type="RefSeq" id="WP_058286355.1">
    <property type="nucleotide sequence ID" value="NZ_CP041159.1"/>
</dbReference>
<name>A0A0P1HAB2_9RHOB</name>
<organism evidence="10 11">
    <name type="scientific">Leisingera aquaemixtae</name>
    <dbReference type="NCBI Taxonomy" id="1396826"/>
    <lineage>
        <taxon>Bacteria</taxon>
        <taxon>Pseudomonadati</taxon>
        <taxon>Pseudomonadota</taxon>
        <taxon>Alphaproteobacteria</taxon>
        <taxon>Rhodobacterales</taxon>
        <taxon>Roseobacteraceae</taxon>
        <taxon>Leisingera</taxon>
    </lineage>
</organism>
<feature type="transmembrane region" description="Helical" evidence="8">
    <location>
        <begin position="347"/>
        <end position="368"/>
    </location>
</feature>
<feature type="chain" id="PRO_5006064217" evidence="9">
    <location>
        <begin position="25"/>
        <end position="514"/>
    </location>
</feature>
<comment type="similarity">
    <text evidence="2 8">Belongs to the alanine or glycine:cation symporter (AGCS) (TC 2.A.25) family.</text>
</comment>
<evidence type="ECO:0000256" key="4">
    <source>
        <dbReference type="ARBA" id="ARBA00022475"/>
    </source>
</evidence>
<feature type="transmembrane region" description="Helical" evidence="8">
    <location>
        <begin position="475"/>
        <end position="494"/>
    </location>
</feature>
<protein>
    <submittedName>
        <fullName evidence="10">Amino-acid carrier protein AlsT</fullName>
    </submittedName>
</protein>
<dbReference type="EMBL" id="CYSR01000022">
    <property type="protein sequence ID" value="CUI00263.1"/>
    <property type="molecule type" value="Genomic_DNA"/>
</dbReference>
<comment type="subcellular location">
    <subcellularLocation>
        <location evidence="8">Cell inner membrane</location>
        <topology evidence="8">Multi-pass membrane protein</topology>
    </subcellularLocation>
    <subcellularLocation>
        <location evidence="1">Cell membrane</location>
        <topology evidence="1">Multi-pass membrane protein</topology>
    </subcellularLocation>
</comment>
<keyword evidence="6 8" id="KW-1133">Transmembrane helix</keyword>
<accession>A0A0P1HAB2</accession>
<dbReference type="AlphaFoldDB" id="A0A0P1HAB2"/>
<evidence type="ECO:0000256" key="8">
    <source>
        <dbReference type="RuleBase" id="RU363064"/>
    </source>
</evidence>
<evidence type="ECO:0000256" key="9">
    <source>
        <dbReference type="SAM" id="SignalP"/>
    </source>
</evidence>
<dbReference type="PANTHER" id="PTHR30330:SF3">
    <property type="entry name" value="TRANSCRIPTIONAL REGULATOR, LRP FAMILY"/>
    <property type="match status" value="1"/>
</dbReference>
<dbReference type="Proteomes" id="UP000051326">
    <property type="component" value="Unassembled WGS sequence"/>
</dbReference>
<evidence type="ECO:0000256" key="3">
    <source>
        <dbReference type="ARBA" id="ARBA00022448"/>
    </source>
</evidence>
<dbReference type="STRING" id="1396826.PHA8399_02390"/>
<feature type="transmembrane region" description="Helical" evidence="8">
    <location>
        <begin position="55"/>
        <end position="75"/>
    </location>
</feature>
<evidence type="ECO:0000256" key="1">
    <source>
        <dbReference type="ARBA" id="ARBA00004651"/>
    </source>
</evidence>
<dbReference type="GO" id="GO:0005283">
    <property type="term" value="F:amino acid:sodium symporter activity"/>
    <property type="evidence" value="ECO:0007669"/>
    <property type="project" value="InterPro"/>
</dbReference>
<keyword evidence="3 8" id="KW-0813">Transport</keyword>
<dbReference type="Gene3D" id="1.20.1740.10">
    <property type="entry name" value="Amino acid/polyamine transporter I"/>
    <property type="match status" value="1"/>
</dbReference>
<gene>
    <name evidence="10" type="primary">alsT_1</name>
    <name evidence="10" type="ORF">PHA8399_02390</name>
</gene>
<keyword evidence="9" id="KW-0732">Signal</keyword>
<keyword evidence="8" id="KW-0769">Symport</keyword>
<feature type="transmembrane region" description="Helical" evidence="8">
    <location>
        <begin position="226"/>
        <end position="245"/>
    </location>
</feature>
<dbReference type="GO" id="GO:0005886">
    <property type="term" value="C:plasma membrane"/>
    <property type="evidence" value="ECO:0007669"/>
    <property type="project" value="UniProtKB-SubCell"/>
</dbReference>
<dbReference type="InterPro" id="IPR001463">
    <property type="entry name" value="Na/Ala_symport"/>
</dbReference>
<proteinExistence type="inferred from homology"/>
<dbReference type="Pfam" id="PF01235">
    <property type="entry name" value="Na_Ala_symp"/>
    <property type="match status" value="1"/>
</dbReference>
<feature type="transmembrane region" description="Helical" evidence="8">
    <location>
        <begin position="257"/>
        <end position="277"/>
    </location>
</feature>
<keyword evidence="5 8" id="KW-0812">Transmembrane</keyword>
<keyword evidence="4" id="KW-1003">Cell membrane</keyword>
<keyword evidence="8" id="KW-0997">Cell inner membrane</keyword>
<evidence type="ECO:0000256" key="2">
    <source>
        <dbReference type="ARBA" id="ARBA00009261"/>
    </source>
</evidence>
<evidence type="ECO:0000313" key="10">
    <source>
        <dbReference type="EMBL" id="CUI00263.1"/>
    </source>
</evidence>